<dbReference type="InterPro" id="IPR035437">
    <property type="entry name" value="SNase_OB-fold_sf"/>
</dbReference>
<organism evidence="2 3">
    <name type="scientific">Hymenobacter cellulosivorans</name>
    <dbReference type="NCBI Taxonomy" id="2932249"/>
    <lineage>
        <taxon>Bacteria</taxon>
        <taxon>Pseudomonadati</taxon>
        <taxon>Bacteroidota</taxon>
        <taxon>Cytophagia</taxon>
        <taxon>Cytophagales</taxon>
        <taxon>Hymenobacteraceae</taxon>
        <taxon>Hymenobacter</taxon>
    </lineage>
</organism>
<proteinExistence type="predicted"/>
<evidence type="ECO:0000259" key="1">
    <source>
        <dbReference type="Pfam" id="PF00565"/>
    </source>
</evidence>
<dbReference type="Pfam" id="PF00565">
    <property type="entry name" value="SNase"/>
    <property type="match status" value="1"/>
</dbReference>
<accession>A0ABY4F510</accession>
<name>A0ABY4F510_9BACT</name>
<dbReference type="InterPro" id="IPR016071">
    <property type="entry name" value="Staphylococal_nuclease_OB-fold"/>
</dbReference>
<evidence type="ECO:0000313" key="2">
    <source>
        <dbReference type="EMBL" id="UOQ51759.1"/>
    </source>
</evidence>
<dbReference type="EMBL" id="CP095049">
    <property type="protein sequence ID" value="UOQ51759.1"/>
    <property type="molecule type" value="Genomic_DNA"/>
</dbReference>
<dbReference type="Proteomes" id="UP000831785">
    <property type="component" value="Chromosome"/>
</dbReference>
<dbReference type="SUPFAM" id="SSF50199">
    <property type="entry name" value="Staphylococcal nuclease"/>
    <property type="match status" value="1"/>
</dbReference>
<dbReference type="Gene3D" id="2.40.50.90">
    <property type="match status" value="1"/>
</dbReference>
<keyword evidence="3" id="KW-1185">Reference proteome</keyword>
<evidence type="ECO:0000313" key="3">
    <source>
        <dbReference type="Proteomes" id="UP000831785"/>
    </source>
</evidence>
<reference evidence="2 3" key="1">
    <citation type="submission" date="2022-04" db="EMBL/GenBank/DDBJ databases">
        <title>Hymenobacter sp. isolated from the air.</title>
        <authorList>
            <person name="Won M."/>
            <person name="Lee C.-M."/>
            <person name="Woen H.-Y."/>
            <person name="Kwon S.-W."/>
        </authorList>
    </citation>
    <scope>NUCLEOTIDE SEQUENCE [LARGE SCALE GENOMIC DNA]</scope>
    <source>
        <strain evidence="3">5116 S-27</strain>
    </source>
</reference>
<protein>
    <submittedName>
        <fullName evidence="2">Thermonuclease family protein</fullName>
    </submittedName>
</protein>
<feature type="domain" description="TNase-like" evidence="1">
    <location>
        <begin position="7"/>
        <end position="88"/>
    </location>
</feature>
<sequence>MGARLRKQVRALVLRRYVRVRAQGADAYGRTLAAVRLRPAAFSGQASVALDSLLVVSGWAWAYDPEHAVAKRRREQELAQAAGRGLWKCSLAAPVRPGVWRAFNRQEKSTHWGSCSW</sequence>
<gene>
    <name evidence="2" type="ORF">MUN80_18585</name>
</gene>